<protein>
    <recommendedName>
        <fullName evidence="3">HNH nuclease domain-containing protein</fullName>
    </recommendedName>
</protein>
<dbReference type="InterPro" id="IPR003615">
    <property type="entry name" value="HNH_nuc"/>
</dbReference>
<organism evidence="4 5">
    <name type="scientific">Mycolicibacterium sarraceniae</name>
    <dbReference type="NCBI Taxonomy" id="1534348"/>
    <lineage>
        <taxon>Bacteria</taxon>
        <taxon>Bacillati</taxon>
        <taxon>Actinomycetota</taxon>
        <taxon>Actinomycetes</taxon>
        <taxon>Mycobacteriales</taxon>
        <taxon>Mycobacteriaceae</taxon>
        <taxon>Mycolicibacterium</taxon>
    </lineage>
</organism>
<dbReference type="GO" id="GO:0004519">
    <property type="term" value="F:endonuclease activity"/>
    <property type="evidence" value="ECO:0007669"/>
    <property type="project" value="InterPro"/>
</dbReference>
<sequence length="459" mass="50358">MSSIDAAREALTAAVDTLVALDFEALEPPDRFTVLEWMETEQRRLRAVSHTGVAQLEQFEGCPPVGIALADVLRISRKEANRRIRNAEQLAPRTTLTGEPLPPQLPETSTAWHDGQLDGEHLRVIQKFFGDLPDHVPPVEIEKAEQSLAQHAVNLRPDQLEKLAHRLALHLNPDGTFSDEDRARKRGFVWCGGQQVDGMSVGRLVADPELRSMLDAWFAKFAAPGMCNPADQTPTTTPTEDVAQRDGRSHGQRQHDALTALVRGQLGDPKLGQHNGLPVTVIVTATLQDLQAKTGHAVTASGILLPIPDVIRMATHAYHYLALFNGVNGQPLWLGRTKRIASPDQRIMLYAKDRGCTRPGCDAPGYRCEVHHVDEWAKGGLTNIDTLTLACPPDHRLLEQGWKTRKLANGDTEWIPPPQLPLTAGTNDFHHPERLLGPTDGATQAASTPLPPGSGRHPR</sequence>
<dbReference type="Pfam" id="PF01844">
    <property type="entry name" value="HNH"/>
    <property type="match status" value="1"/>
</dbReference>
<proteinExistence type="inferred from homology"/>
<feature type="region of interest" description="Disordered" evidence="2">
    <location>
        <begin position="409"/>
        <end position="459"/>
    </location>
</feature>
<reference evidence="4 5" key="1">
    <citation type="journal article" date="2019" name="Emerg. Microbes Infect.">
        <title>Comprehensive subspecies identification of 175 nontuberculous mycobacteria species based on 7547 genomic profiles.</title>
        <authorList>
            <person name="Matsumoto Y."/>
            <person name="Kinjo T."/>
            <person name="Motooka D."/>
            <person name="Nabeya D."/>
            <person name="Jung N."/>
            <person name="Uechi K."/>
            <person name="Horii T."/>
            <person name="Iida T."/>
            <person name="Fujita J."/>
            <person name="Nakamura S."/>
        </authorList>
    </citation>
    <scope>NUCLEOTIDE SEQUENCE [LARGE SCALE GENOMIC DNA]</scope>
    <source>
        <strain evidence="4 5">JCM 30395</strain>
    </source>
</reference>
<evidence type="ECO:0000259" key="3">
    <source>
        <dbReference type="SMART" id="SM00507"/>
    </source>
</evidence>
<gene>
    <name evidence="4" type="ORF">MSAR_41920</name>
</gene>
<evidence type="ECO:0000256" key="2">
    <source>
        <dbReference type="SAM" id="MobiDB-lite"/>
    </source>
</evidence>
<keyword evidence="5" id="KW-1185">Reference proteome</keyword>
<feature type="compositionally biased region" description="Basic and acidic residues" evidence="2">
    <location>
        <begin position="242"/>
        <end position="252"/>
    </location>
</feature>
<dbReference type="RefSeq" id="WP_163699915.1">
    <property type="nucleotide sequence ID" value="NZ_AP022595.1"/>
</dbReference>
<dbReference type="InterPro" id="IPR002711">
    <property type="entry name" value="HNH"/>
</dbReference>
<dbReference type="Pfam" id="PF02720">
    <property type="entry name" value="DUF222"/>
    <property type="match status" value="1"/>
</dbReference>
<dbReference type="GO" id="GO:0008270">
    <property type="term" value="F:zinc ion binding"/>
    <property type="evidence" value="ECO:0007669"/>
    <property type="project" value="InterPro"/>
</dbReference>
<dbReference type="InterPro" id="IPR003870">
    <property type="entry name" value="DUF222"/>
</dbReference>
<dbReference type="Proteomes" id="UP000466445">
    <property type="component" value="Chromosome"/>
</dbReference>
<accession>A0A7I7SZ06</accession>
<feature type="region of interest" description="Disordered" evidence="2">
    <location>
        <begin position="231"/>
        <end position="252"/>
    </location>
</feature>
<dbReference type="KEGG" id="msar:MSAR_41920"/>
<feature type="domain" description="HNH nuclease" evidence="3">
    <location>
        <begin position="344"/>
        <end position="396"/>
    </location>
</feature>
<dbReference type="CDD" id="cd00085">
    <property type="entry name" value="HNHc"/>
    <property type="match status" value="1"/>
</dbReference>
<comment type="similarity">
    <text evidence="1">Belongs to the Rv1128c/1148c/1588c/1702c/1945/3466 family.</text>
</comment>
<evidence type="ECO:0000313" key="5">
    <source>
        <dbReference type="Proteomes" id="UP000466445"/>
    </source>
</evidence>
<dbReference type="SMART" id="SM00507">
    <property type="entry name" value="HNHc"/>
    <property type="match status" value="1"/>
</dbReference>
<dbReference type="AlphaFoldDB" id="A0A7I7SZ06"/>
<name>A0A7I7SZ06_9MYCO</name>
<evidence type="ECO:0000313" key="4">
    <source>
        <dbReference type="EMBL" id="BBY61056.1"/>
    </source>
</evidence>
<dbReference type="GO" id="GO:0003676">
    <property type="term" value="F:nucleic acid binding"/>
    <property type="evidence" value="ECO:0007669"/>
    <property type="project" value="InterPro"/>
</dbReference>
<dbReference type="EMBL" id="AP022595">
    <property type="protein sequence ID" value="BBY61056.1"/>
    <property type="molecule type" value="Genomic_DNA"/>
</dbReference>
<evidence type="ECO:0000256" key="1">
    <source>
        <dbReference type="ARBA" id="ARBA00023450"/>
    </source>
</evidence>